<evidence type="ECO:0000313" key="5">
    <source>
        <dbReference type="EMBL" id="PWJ30150.1"/>
    </source>
</evidence>
<evidence type="ECO:0000256" key="2">
    <source>
        <dbReference type="ARBA" id="ARBA00023125"/>
    </source>
</evidence>
<dbReference type="OrthoDB" id="2297442at2"/>
<gene>
    <name evidence="5" type="ORF">A8806_10413</name>
</gene>
<keyword evidence="1" id="KW-0805">Transcription regulation</keyword>
<dbReference type="InterPro" id="IPR036388">
    <property type="entry name" value="WH-like_DNA-bd_sf"/>
</dbReference>
<evidence type="ECO:0000259" key="4">
    <source>
        <dbReference type="SMART" id="SM00347"/>
    </source>
</evidence>
<dbReference type="Gene3D" id="1.10.10.10">
    <property type="entry name" value="Winged helix-like DNA-binding domain superfamily/Winged helix DNA-binding domain"/>
    <property type="match status" value="1"/>
</dbReference>
<dbReference type="SMART" id="SM00347">
    <property type="entry name" value="HTH_MARR"/>
    <property type="match status" value="1"/>
</dbReference>
<proteinExistence type="predicted"/>
<dbReference type="InterPro" id="IPR036390">
    <property type="entry name" value="WH_DNA-bd_sf"/>
</dbReference>
<keyword evidence="6" id="KW-1185">Reference proteome</keyword>
<dbReference type="PANTHER" id="PTHR35790:SF4">
    <property type="entry name" value="HTH-TYPE TRANSCRIPTIONAL REGULATOR PCHR"/>
    <property type="match status" value="1"/>
</dbReference>
<dbReference type="InterPro" id="IPR000835">
    <property type="entry name" value="HTH_MarR-typ"/>
</dbReference>
<sequence>MEGKKELSLLNVQNRSDFDSYVAMMEDVYRFVLYGMDNYNRQHDYGTGESLSMVEMHTLDMIDMQPGLCVKDVAKLWNRTLGAASKNVNALCKKGVVVKKKLPGNDKNIHLYTTPKGQKLTKLHRQYDRDEIADVVGLMLVRHTEAELKTFHEVIKTGIQIYEKNNQQISDL</sequence>
<comment type="caution">
    <text evidence="5">The sequence shown here is derived from an EMBL/GenBank/DDBJ whole genome shotgun (WGS) entry which is preliminary data.</text>
</comment>
<dbReference type="GO" id="GO:0003677">
    <property type="term" value="F:DNA binding"/>
    <property type="evidence" value="ECO:0007669"/>
    <property type="project" value="UniProtKB-KW"/>
</dbReference>
<dbReference type="PANTHER" id="PTHR35790">
    <property type="entry name" value="HTH-TYPE TRANSCRIPTIONAL REGULATOR PCHR"/>
    <property type="match status" value="1"/>
</dbReference>
<dbReference type="GO" id="GO:0003700">
    <property type="term" value="F:DNA-binding transcription factor activity"/>
    <property type="evidence" value="ECO:0007669"/>
    <property type="project" value="InterPro"/>
</dbReference>
<reference evidence="5 6" key="1">
    <citation type="submission" date="2018-05" db="EMBL/GenBank/DDBJ databases">
        <title>The Hungate 1000. A catalogue of reference genomes from the rumen microbiome.</title>
        <authorList>
            <person name="Kelly W."/>
        </authorList>
    </citation>
    <scope>NUCLEOTIDE SEQUENCE [LARGE SCALE GENOMIC DNA]</scope>
    <source>
        <strain evidence="5 6">NLAE-zl-C242</strain>
    </source>
</reference>
<evidence type="ECO:0000256" key="1">
    <source>
        <dbReference type="ARBA" id="ARBA00023015"/>
    </source>
</evidence>
<dbReference type="RefSeq" id="WP_109730594.1">
    <property type="nucleotide sequence ID" value="NZ_BAAACK010000019.1"/>
</dbReference>
<dbReference type="EMBL" id="QGDL01000004">
    <property type="protein sequence ID" value="PWJ30150.1"/>
    <property type="molecule type" value="Genomic_DNA"/>
</dbReference>
<dbReference type="SUPFAM" id="SSF46785">
    <property type="entry name" value="Winged helix' DNA-binding domain"/>
    <property type="match status" value="1"/>
</dbReference>
<keyword evidence="3" id="KW-0804">Transcription</keyword>
<name>A0A2Y9BE49_9FIRM</name>
<feature type="domain" description="HTH marR-type" evidence="4">
    <location>
        <begin position="44"/>
        <end position="148"/>
    </location>
</feature>
<organism evidence="5 6">
    <name type="scientific">Faecalicatena orotica</name>
    <dbReference type="NCBI Taxonomy" id="1544"/>
    <lineage>
        <taxon>Bacteria</taxon>
        <taxon>Bacillati</taxon>
        <taxon>Bacillota</taxon>
        <taxon>Clostridia</taxon>
        <taxon>Lachnospirales</taxon>
        <taxon>Lachnospiraceae</taxon>
        <taxon>Faecalicatena</taxon>
    </lineage>
</organism>
<dbReference type="Proteomes" id="UP000245845">
    <property type="component" value="Unassembled WGS sequence"/>
</dbReference>
<evidence type="ECO:0000256" key="3">
    <source>
        <dbReference type="ARBA" id="ARBA00023163"/>
    </source>
</evidence>
<dbReference type="AlphaFoldDB" id="A0A2Y9BE49"/>
<accession>A0A2Y9BE49</accession>
<protein>
    <submittedName>
        <fullName evidence="5">Winged helix DNA-binding protein</fullName>
    </submittedName>
</protein>
<keyword evidence="2 5" id="KW-0238">DNA-binding</keyword>
<evidence type="ECO:0000313" key="6">
    <source>
        <dbReference type="Proteomes" id="UP000245845"/>
    </source>
</evidence>
<dbReference type="InterPro" id="IPR052067">
    <property type="entry name" value="Metal_resp_HTH_trans_reg"/>
</dbReference>